<dbReference type="PROSITE" id="PS51318">
    <property type="entry name" value="TAT"/>
    <property type="match status" value="1"/>
</dbReference>
<dbReference type="InterPro" id="IPR029052">
    <property type="entry name" value="Metallo-depent_PP-like"/>
</dbReference>
<evidence type="ECO:0000313" key="4">
    <source>
        <dbReference type="EMBL" id="SIS51800.1"/>
    </source>
</evidence>
<organism evidence="4 5">
    <name type="scientific">Corynebacterium appendicis CIP 107643</name>
    <dbReference type="NCBI Taxonomy" id="1161099"/>
    <lineage>
        <taxon>Bacteria</taxon>
        <taxon>Bacillati</taxon>
        <taxon>Actinomycetota</taxon>
        <taxon>Actinomycetes</taxon>
        <taxon>Mycobacteriales</taxon>
        <taxon>Corynebacteriaceae</taxon>
        <taxon>Corynebacterium</taxon>
    </lineage>
</organism>
<feature type="chain" id="PRO_5039273811" evidence="1">
    <location>
        <begin position="26"/>
        <end position="566"/>
    </location>
</feature>
<dbReference type="Pfam" id="PF09423">
    <property type="entry name" value="PhoD"/>
    <property type="match status" value="1"/>
</dbReference>
<dbReference type="InterPro" id="IPR006311">
    <property type="entry name" value="TAT_signal"/>
</dbReference>
<keyword evidence="5" id="KW-1185">Reference proteome</keyword>
<name>A0A1N7JR41_9CORY</name>
<dbReference type="InterPro" id="IPR018946">
    <property type="entry name" value="PhoD-like_MPP"/>
</dbReference>
<evidence type="ECO:0000259" key="2">
    <source>
        <dbReference type="Pfam" id="PF09423"/>
    </source>
</evidence>
<reference evidence="5" key="1">
    <citation type="submission" date="2017-01" db="EMBL/GenBank/DDBJ databases">
        <authorList>
            <person name="Varghese N."/>
            <person name="Submissions S."/>
        </authorList>
    </citation>
    <scope>NUCLEOTIDE SEQUENCE [LARGE SCALE GENOMIC DNA]</scope>
    <source>
        <strain evidence="5">DSM 44531</strain>
    </source>
</reference>
<dbReference type="Gene3D" id="3.60.21.70">
    <property type="entry name" value="PhoD-like phosphatase"/>
    <property type="match status" value="1"/>
</dbReference>
<feature type="domain" description="Phospholipase D N-terminal" evidence="3">
    <location>
        <begin position="59"/>
        <end position="155"/>
    </location>
</feature>
<dbReference type="PANTHER" id="PTHR43606">
    <property type="entry name" value="PHOSPHATASE, PUTATIVE (AFU_ORTHOLOGUE AFUA_6G08710)-RELATED"/>
    <property type="match status" value="1"/>
</dbReference>
<evidence type="ECO:0000259" key="3">
    <source>
        <dbReference type="Pfam" id="PF16655"/>
    </source>
</evidence>
<dbReference type="AlphaFoldDB" id="A0A1N7JR41"/>
<dbReference type="InterPro" id="IPR052900">
    <property type="entry name" value="Phospholipid_Metab_Enz"/>
</dbReference>
<dbReference type="PANTHER" id="PTHR43606:SF2">
    <property type="entry name" value="ALKALINE PHOSPHATASE FAMILY PROTEIN (AFU_ORTHOLOGUE AFUA_5G03860)"/>
    <property type="match status" value="1"/>
</dbReference>
<dbReference type="Proteomes" id="UP000186292">
    <property type="component" value="Unassembled WGS sequence"/>
</dbReference>
<evidence type="ECO:0000256" key="1">
    <source>
        <dbReference type="SAM" id="SignalP"/>
    </source>
</evidence>
<dbReference type="InterPro" id="IPR038607">
    <property type="entry name" value="PhoD-like_sf"/>
</dbReference>
<accession>A0A1N7JR41</accession>
<keyword evidence="1" id="KW-0732">Signal</keyword>
<dbReference type="Gene3D" id="2.60.40.380">
    <property type="entry name" value="Purple acid phosphatase-like, N-terminal"/>
    <property type="match status" value="1"/>
</dbReference>
<feature type="domain" description="PhoD-like phosphatase metallophosphatase" evidence="2">
    <location>
        <begin position="168"/>
        <end position="535"/>
    </location>
</feature>
<evidence type="ECO:0000313" key="5">
    <source>
        <dbReference type="Proteomes" id="UP000186292"/>
    </source>
</evidence>
<dbReference type="InterPro" id="IPR032093">
    <property type="entry name" value="PhoD_N"/>
</dbReference>
<dbReference type="STRING" id="1161099.SAMN05444817_11052"/>
<dbReference type="RefSeq" id="WP_076599656.1">
    <property type="nucleotide sequence ID" value="NZ_CP046976.1"/>
</dbReference>
<protein>
    <submittedName>
        <fullName evidence="4">Alkaline phosphatase D</fullName>
    </submittedName>
</protein>
<dbReference type="CDD" id="cd07389">
    <property type="entry name" value="MPP_PhoD"/>
    <property type="match status" value="1"/>
</dbReference>
<feature type="signal peptide" evidence="1">
    <location>
        <begin position="1"/>
        <end position="25"/>
    </location>
</feature>
<proteinExistence type="predicted"/>
<dbReference type="SUPFAM" id="SSF56300">
    <property type="entry name" value="Metallo-dependent phosphatases"/>
    <property type="match status" value="1"/>
</dbReference>
<dbReference type="EMBL" id="FTOF01000010">
    <property type="protein sequence ID" value="SIS51800.1"/>
    <property type="molecule type" value="Genomic_DNA"/>
</dbReference>
<dbReference type="Pfam" id="PF16655">
    <property type="entry name" value="PhoD_N"/>
    <property type="match status" value="1"/>
</dbReference>
<gene>
    <name evidence="4" type="ORF">SAMN05444817_11052</name>
</gene>
<sequence length="566" mass="62355">MANNNLPRRRFLAGSAAAAAGVAVAGNTTANAQLPSSRALSSARLPQAPKPKQYAAFMHGVASGDPTPDSVIIWTRVTVSPDAVPGSGKGADAAVEWEIATDREFANIVRTGAERATSATDHTVKVDPRGLKPATDYFYRFRWDGKVSPVGVTHTAPAYTADIGEYKLAVASCANYECGYFTAYRDMAERAAAGEIDLVVFLGDYIYEYPTGEYAGKSGVSRPHHPAHEIVSLQDYRVRYGRYRTDEHLQAAHAAAPWVVVWDDHESANDSWDGGAENHTEGAEGEWNKRESFAHQAYFEWLPVRAVRPSEGGHIYRSYQFGNLISLTMMDLRTYRDEQVKAIGRDKDDPSRSMLGSEQFDWVKGKVETATTAWNVLGNSVMVSPMEIGHLPPTSSDNRTANDVLDEFTRSAGIAVNTDQWDGYRAERARLFDVLTNTTPHTLFLTGDIHSEWAHSVRHKGNEIGCEMVCSSITAPNVDEIVAIYTKTYTPEDNRITHLVEGVMYSANPWVNHVDFDSHGYGIAKISKDKVVMDFYRVSDVEDPGASASLAVSRTWVAGQGFQEKR</sequence>
<dbReference type="OrthoDB" id="3497025at2"/>